<dbReference type="AlphaFoldDB" id="A0A0K9Q2R7"/>
<dbReference type="SMART" id="SM00563">
    <property type="entry name" value="PlsC"/>
    <property type="match status" value="1"/>
</dbReference>
<evidence type="ECO:0000256" key="4">
    <source>
        <dbReference type="ARBA" id="ARBA00022692"/>
    </source>
</evidence>
<evidence type="ECO:0000256" key="1">
    <source>
        <dbReference type="ARBA" id="ARBA00004141"/>
    </source>
</evidence>
<dbReference type="SUPFAM" id="SSF69593">
    <property type="entry name" value="Glycerol-3-phosphate (1)-acyltransferase"/>
    <property type="match status" value="1"/>
</dbReference>
<dbReference type="OrthoDB" id="1854593at2759"/>
<keyword evidence="4 7" id="KW-0812">Transmembrane</keyword>
<keyword evidence="9" id="KW-0012">Acyltransferase</keyword>
<accession>A0A0K9Q2R7</accession>
<dbReference type="Proteomes" id="UP000036987">
    <property type="component" value="Unassembled WGS sequence"/>
</dbReference>
<keyword evidence="5 7" id="KW-1133">Transmembrane helix</keyword>
<protein>
    <submittedName>
        <fullName evidence="9">Glycerol-3-Phosphate Acyltransferase</fullName>
    </submittedName>
</protein>
<comment type="subcellular location">
    <subcellularLocation>
        <location evidence="1">Membrane</location>
        <topology evidence="1">Multi-pass membrane protein</topology>
    </subcellularLocation>
</comment>
<comment type="caution">
    <text evidence="9">The sequence shown here is derived from an EMBL/GenBank/DDBJ whole genome shotgun (WGS) entry which is preliminary data.</text>
</comment>
<keyword evidence="6 7" id="KW-0472">Membrane</keyword>
<feature type="transmembrane region" description="Helical" evidence="7">
    <location>
        <begin position="238"/>
        <end position="262"/>
    </location>
</feature>
<gene>
    <name evidence="9" type="ORF">ZOSMA_112G00040</name>
</gene>
<dbReference type="GO" id="GO:0016020">
    <property type="term" value="C:membrane"/>
    <property type="evidence" value="ECO:0000318"/>
    <property type="project" value="GO_Central"/>
</dbReference>
<evidence type="ECO:0000256" key="6">
    <source>
        <dbReference type="ARBA" id="ARBA00023136"/>
    </source>
</evidence>
<name>A0A0K9Q2R7_ZOSMR</name>
<keyword evidence="10" id="KW-1185">Reference proteome</keyword>
<evidence type="ECO:0000313" key="9">
    <source>
        <dbReference type="EMBL" id="KMZ75591.1"/>
    </source>
</evidence>
<proteinExistence type="inferred from homology"/>
<evidence type="ECO:0000313" key="10">
    <source>
        <dbReference type="Proteomes" id="UP000036987"/>
    </source>
</evidence>
<dbReference type="EMBL" id="LFYR01000145">
    <property type="protein sequence ID" value="KMZ75591.1"/>
    <property type="molecule type" value="Genomic_DNA"/>
</dbReference>
<dbReference type="GO" id="GO:0090447">
    <property type="term" value="F:glycerol-3-phosphate 2-O-acyltransferase activity"/>
    <property type="evidence" value="ECO:0000318"/>
    <property type="project" value="GO_Central"/>
</dbReference>
<feature type="transmembrane region" description="Helical" evidence="7">
    <location>
        <begin position="21"/>
        <end position="40"/>
    </location>
</feature>
<evidence type="ECO:0000256" key="7">
    <source>
        <dbReference type="SAM" id="Phobius"/>
    </source>
</evidence>
<dbReference type="GO" id="GO:0010143">
    <property type="term" value="P:cutin biosynthetic process"/>
    <property type="evidence" value="ECO:0000318"/>
    <property type="project" value="GO_Central"/>
</dbReference>
<dbReference type="PANTHER" id="PTHR15486">
    <property type="entry name" value="ANCIENT UBIQUITOUS PROTEIN"/>
    <property type="match status" value="1"/>
</dbReference>
<sequence length="479" mass="53334">MKMEKLMNSRKSDLKTHSVIAELEGILLVSPSSFPYYMLLAVEAGSLLRGFALLLVYPFLLFLQHYVSKSMAAKILIFISVAGVPFQDIEKVGRTVVPRFYASDVRRETWKVFKSCMKKKVVVTSMPEVIVRPFVQEYLGGDEVLGTELEVDNKTGKATGFIRSGDVSIGDVRKTVGEHAPVVGLWGVDSGHRFMDLCKKNIVLQHDSSAKRAASNDLEAISIFHDGRFVHRPDPVTALLLFLWMPLGFILSLLRIIIFLGIPLRLARSFLQLSGVRIIVHGSSIKTTGVGHLFVLNHRNNLDPIFVCISLGRCLPCVTYRLNRLFQILSPIPTKALTRARNVDAATVSELLKESDLIMCPEGTTSRGPYLLRFSGMFAGLTDMIVPVAINTTEGMFHGTNFNGSKIIDPLFFFMNPFPTYEITFLDSVDGEHSCKSGRSRFDVANYVQKALGEKLGFKCTTLTRKDKYVKLGGRNANI</sequence>
<dbReference type="InterPro" id="IPR056462">
    <property type="entry name" value="HAD_RAM2/GPAT1-8"/>
</dbReference>
<dbReference type="PANTHER" id="PTHR15486:SF70">
    <property type="entry name" value="GLYCEROL-3-PHOSPHATE ACYLTRANSFERASE 8-RELATED"/>
    <property type="match status" value="1"/>
</dbReference>
<evidence type="ECO:0000256" key="3">
    <source>
        <dbReference type="ARBA" id="ARBA00022679"/>
    </source>
</evidence>
<dbReference type="GO" id="GO:0016791">
    <property type="term" value="F:phosphatase activity"/>
    <property type="evidence" value="ECO:0000318"/>
    <property type="project" value="GO_Central"/>
</dbReference>
<keyword evidence="3 9" id="KW-0808">Transferase</keyword>
<evidence type="ECO:0000259" key="8">
    <source>
        <dbReference type="SMART" id="SM00563"/>
    </source>
</evidence>
<feature type="transmembrane region" description="Helical" evidence="7">
    <location>
        <begin position="46"/>
        <end position="67"/>
    </location>
</feature>
<evidence type="ECO:0000256" key="2">
    <source>
        <dbReference type="ARBA" id="ARBA00007937"/>
    </source>
</evidence>
<comment type="similarity">
    <text evidence="2">Belongs to the GPAT/DAPAT family.</text>
</comment>
<dbReference type="InterPro" id="IPR002123">
    <property type="entry name" value="Plipid/glycerol_acylTrfase"/>
</dbReference>
<reference evidence="10" key="1">
    <citation type="journal article" date="2016" name="Nature">
        <title>The genome of the seagrass Zostera marina reveals angiosperm adaptation to the sea.</title>
        <authorList>
            <person name="Olsen J.L."/>
            <person name="Rouze P."/>
            <person name="Verhelst B."/>
            <person name="Lin Y.-C."/>
            <person name="Bayer T."/>
            <person name="Collen J."/>
            <person name="Dattolo E."/>
            <person name="De Paoli E."/>
            <person name="Dittami S."/>
            <person name="Maumus F."/>
            <person name="Michel G."/>
            <person name="Kersting A."/>
            <person name="Lauritano C."/>
            <person name="Lohaus R."/>
            <person name="Toepel M."/>
            <person name="Tonon T."/>
            <person name="Vanneste K."/>
            <person name="Amirebrahimi M."/>
            <person name="Brakel J."/>
            <person name="Bostroem C."/>
            <person name="Chovatia M."/>
            <person name="Grimwood J."/>
            <person name="Jenkins J.W."/>
            <person name="Jueterbock A."/>
            <person name="Mraz A."/>
            <person name="Stam W.T."/>
            <person name="Tice H."/>
            <person name="Bornberg-Bauer E."/>
            <person name="Green P.J."/>
            <person name="Pearson G.A."/>
            <person name="Procaccini G."/>
            <person name="Duarte C.M."/>
            <person name="Schmutz J."/>
            <person name="Reusch T.B.H."/>
            <person name="Van de Peer Y."/>
        </authorList>
    </citation>
    <scope>NUCLEOTIDE SEQUENCE [LARGE SCALE GENOMIC DNA]</scope>
    <source>
        <strain evidence="10">cv. Finnish</strain>
    </source>
</reference>
<dbReference type="STRING" id="29655.A0A0K9Q2R7"/>
<evidence type="ECO:0000256" key="5">
    <source>
        <dbReference type="ARBA" id="ARBA00022989"/>
    </source>
</evidence>
<feature type="domain" description="Phospholipid/glycerol acyltransferase" evidence="8">
    <location>
        <begin position="292"/>
        <end position="393"/>
    </location>
</feature>
<organism evidence="9 10">
    <name type="scientific">Zostera marina</name>
    <name type="common">Eelgrass</name>
    <dbReference type="NCBI Taxonomy" id="29655"/>
    <lineage>
        <taxon>Eukaryota</taxon>
        <taxon>Viridiplantae</taxon>
        <taxon>Streptophyta</taxon>
        <taxon>Embryophyta</taxon>
        <taxon>Tracheophyta</taxon>
        <taxon>Spermatophyta</taxon>
        <taxon>Magnoliopsida</taxon>
        <taxon>Liliopsida</taxon>
        <taxon>Zosteraceae</taxon>
        <taxon>Zostera</taxon>
    </lineage>
</organism>
<dbReference type="Pfam" id="PF23270">
    <property type="entry name" value="HAD_RAM2_N"/>
    <property type="match status" value="1"/>
</dbReference>